<dbReference type="GO" id="GO:0045292">
    <property type="term" value="P:mRNA cis splicing, via spliceosome"/>
    <property type="evidence" value="ECO:0007669"/>
    <property type="project" value="TreeGrafter"/>
</dbReference>
<accession>A0A6A5Z440</accession>
<dbReference type="PANTHER" id="PTHR21399:SF0">
    <property type="entry name" value="METHYLOSOME SUBUNIT PICLN"/>
    <property type="match status" value="1"/>
</dbReference>
<keyword evidence="7" id="KW-1185">Reference proteome</keyword>
<comment type="subcellular location">
    <subcellularLocation>
        <location evidence="2">Cytoplasm</location>
    </subcellularLocation>
    <subcellularLocation>
        <location evidence="1">Nucleus</location>
    </subcellularLocation>
</comment>
<dbReference type="GO" id="GO:0034715">
    <property type="term" value="C:pICln-Sm protein complex"/>
    <property type="evidence" value="ECO:0007669"/>
    <property type="project" value="TreeGrafter"/>
</dbReference>
<feature type="compositionally biased region" description="Basic and acidic residues" evidence="5">
    <location>
        <begin position="245"/>
        <end position="255"/>
    </location>
</feature>
<dbReference type="OrthoDB" id="19714at2759"/>
<name>A0A6A5Z440_9PLEO</name>
<organism evidence="6 7">
    <name type="scientific">Lophiotrema nucula</name>
    <dbReference type="NCBI Taxonomy" id="690887"/>
    <lineage>
        <taxon>Eukaryota</taxon>
        <taxon>Fungi</taxon>
        <taxon>Dikarya</taxon>
        <taxon>Ascomycota</taxon>
        <taxon>Pezizomycotina</taxon>
        <taxon>Dothideomycetes</taxon>
        <taxon>Pleosporomycetidae</taxon>
        <taxon>Pleosporales</taxon>
        <taxon>Lophiotremataceae</taxon>
        <taxon>Lophiotrema</taxon>
    </lineage>
</organism>
<sequence length="255" mass="27980">MAFRQLTRALTESDFTPLAEHQAQTPATFFGGKPVLHEHFSGLTLTLPTDKLSVDSAIAAFEASKADDEAFITDVEVWVNSENLTLFQPSTSNGVSIPFPSIALHATMKWKPDTQAIEALYMNLSLNDVEAVNDEDDFQMLELTLLPPKYDETPETDCIKEIFDAMNKCADLHPDPNGSDMEEEPDLTAPGATGWITAENMDQFVDEDGNFTAPVFGEELGPGAGTVRHREGDGEEEDVNGVNGDGHETKYHRTD</sequence>
<evidence type="ECO:0000256" key="2">
    <source>
        <dbReference type="ARBA" id="ARBA00004496"/>
    </source>
</evidence>
<dbReference type="Proteomes" id="UP000799770">
    <property type="component" value="Unassembled WGS sequence"/>
</dbReference>
<proteinExistence type="predicted"/>
<dbReference type="GO" id="GO:0000387">
    <property type="term" value="P:spliceosomal snRNP assembly"/>
    <property type="evidence" value="ECO:0007669"/>
    <property type="project" value="TreeGrafter"/>
</dbReference>
<dbReference type="Gene3D" id="2.30.29.30">
    <property type="entry name" value="Pleckstrin-homology domain (PH domain)/Phosphotyrosine-binding domain (PTB)"/>
    <property type="match status" value="1"/>
</dbReference>
<evidence type="ECO:0000256" key="3">
    <source>
        <dbReference type="ARBA" id="ARBA00022490"/>
    </source>
</evidence>
<keyword evidence="4" id="KW-0539">Nucleus</keyword>
<gene>
    <name evidence="6" type="ORF">BDV96DRAFT_496041</name>
</gene>
<dbReference type="EMBL" id="ML977327">
    <property type="protein sequence ID" value="KAF2113804.1"/>
    <property type="molecule type" value="Genomic_DNA"/>
</dbReference>
<dbReference type="InterPro" id="IPR039924">
    <property type="entry name" value="ICln/Lot5/Saf5"/>
</dbReference>
<reference evidence="6" key="1">
    <citation type="journal article" date="2020" name="Stud. Mycol.">
        <title>101 Dothideomycetes genomes: a test case for predicting lifestyles and emergence of pathogens.</title>
        <authorList>
            <person name="Haridas S."/>
            <person name="Albert R."/>
            <person name="Binder M."/>
            <person name="Bloem J."/>
            <person name="Labutti K."/>
            <person name="Salamov A."/>
            <person name="Andreopoulos B."/>
            <person name="Baker S."/>
            <person name="Barry K."/>
            <person name="Bills G."/>
            <person name="Bluhm B."/>
            <person name="Cannon C."/>
            <person name="Castanera R."/>
            <person name="Culley D."/>
            <person name="Daum C."/>
            <person name="Ezra D."/>
            <person name="Gonzalez J."/>
            <person name="Henrissat B."/>
            <person name="Kuo A."/>
            <person name="Liang C."/>
            <person name="Lipzen A."/>
            <person name="Lutzoni F."/>
            <person name="Magnuson J."/>
            <person name="Mondo S."/>
            <person name="Nolan M."/>
            <person name="Ohm R."/>
            <person name="Pangilinan J."/>
            <person name="Park H.-J."/>
            <person name="Ramirez L."/>
            <person name="Alfaro M."/>
            <person name="Sun H."/>
            <person name="Tritt A."/>
            <person name="Yoshinaga Y."/>
            <person name="Zwiers L.-H."/>
            <person name="Turgeon B."/>
            <person name="Goodwin S."/>
            <person name="Spatafora J."/>
            <person name="Crous P."/>
            <person name="Grigoriev I."/>
        </authorList>
    </citation>
    <scope>NUCLEOTIDE SEQUENCE</scope>
    <source>
        <strain evidence="6">CBS 627.86</strain>
    </source>
</reference>
<dbReference type="AlphaFoldDB" id="A0A6A5Z440"/>
<dbReference type="Pfam" id="PF03517">
    <property type="entry name" value="Voldacs"/>
    <property type="match status" value="1"/>
</dbReference>
<evidence type="ECO:0000256" key="5">
    <source>
        <dbReference type="SAM" id="MobiDB-lite"/>
    </source>
</evidence>
<dbReference type="GO" id="GO:0005681">
    <property type="term" value="C:spliceosomal complex"/>
    <property type="evidence" value="ECO:0007669"/>
    <property type="project" value="TreeGrafter"/>
</dbReference>
<dbReference type="GO" id="GO:0005829">
    <property type="term" value="C:cytosol"/>
    <property type="evidence" value="ECO:0007669"/>
    <property type="project" value="TreeGrafter"/>
</dbReference>
<feature type="region of interest" description="Disordered" evidence="5">
    <location>
        <begin position="211"/>
        <end position="255"/>
    </location>
</feature>
<dbReference type="PANTHER" id="PTHR21399">
    <property type="entry name" value="CHLORIDE CONDUCTANCE REGULATORY PROTEIN ICLN"/>
    <property type="match status" value="1"/>
</dbReference>
<evidence type="ECO:0000313" key="7">
    <source>
        <dbReference type="Proteomes" id="UP000799770"/>
    </source>
</evidence>
<dbReference type="InterPro" id="IPR011993">
    <property type="entry name" value="PH-like_dom_sf"/>
</dbReference>
<evidence type="ECO:0000313" key="6">
    <source>
        <dbReference type="EMBL" id="KAF2113804.1"/>
    </source>
</evidence>
<protein>
    <submittedName>
        <fullName evidence="6">Regulator of volume decrease after cellular swelling-domain-containing protein</fullName>
    </submittedName>
</protein>
<keyword evidence="3" id="KW-0963">Cytoplasm</keyword>
<evidence type="ECO:0000256" key="4">
    <source>
        <dbReference type="ARBA" id="ARBA00023242"/>
    </source>
</evidence>
<evidence type="ECO:0000256" key="1">
    <source>
        <dbReference type="ARBA" id="ARBA00004123"/>
    </source>
</evidence>